<keyword evidence="7" id="KW-0443">Lipid metabolism</keyword>
<feature type="domain" description="Neutral/alkaline non-lysosomal ceramidase N-terminal" evidence="8">
    <location>
        <begin position="112"/>
        <end position="349"/>
    </location>
</feature>
<dbReference type="InterPro" id="IPR031331">
    <property type="entry name" value="NEUT/ALK_ceramidase_C"/>
</dbReference>
<dbReference type="PANTHER" id="PTHR12670">
    <property type="entry name" value="CERAMIDASE"/>
    <property type="match status" value="1"/>
</dbReference>
<dbReference type="GO" id="GO:0017040">
    <property type="term" value="F:N-acylsphingosine amidohydrolase activity"/>
    <property type="evidence" value="ECO:0007669"/>
    <property type="project" value="UniProtKB-UniRule"/>
</dbReference>
<dbReference type="GO" id="GO:0016020">
    <property type="term" value="C:membrane"/>
    <property type="evidence" value="ECO:0007669"/>
    <property type="project" value="GOC"/>
</dbReference>
<dbReference type="GO" id="GO:0046514">
    <property type="term" value="P:ceramide catabolic process"/>
    <property type="evidence" value="ECO:0007669"/>
    <property type="project" value="InterPro"/>
</dbReference>
<evidence type="ECO:0000256" key="5">
    <source>
        <dbReference type="PIRSR" id="PIRSR606823-1"/>
    </source>
</evidence>
<dbReference type="OrthoDB" id="191371at2759"/>
<evidence type="ECO:0000256" key="3">
    <source>
        <dbReference type="ARBA" id="ARBA00019235"/>
    </source>
</evidence>
<dbReference type="EC" id="3.5.1.23" evidence="2 7"/>
<evidence type="ECO:0000256" key="4">
    <source>
        <dbReference type="ARBA" id="ARBA00022801"/>
    </source>
</evidence>
<reference evidence="10 11" key="1">
    <citation type="journal article" date="2018" name="Gigascience">
        <title>Genomes of trombidid mites reveal novel predicted allergens and laterally-transferred genes associated with secondary metabolism.</title>
        <authorList>
            <person name="Dong X."/>
            <person name="Chaisiri K."/>
            <person name="Xia D."/>
            <person name="Armstrong S.D."/>
            <person name="Fang Y."/>
            <person name="Donnelly M.J."/>
            <person name="Kadowaki T."/>
            <person name="McGarry J.W."/>
            <person name="Darby A.C."/>
            <person name="Makepeace B.L."/>
        </authorList>
    </citation>
    <scope>NUCLEOTIDE SEQUENCE [LARGE SCALE GENOMIC DNA]</scope>
    <source>
        <strain evidence="10">UoL-UT</strain>
    </source>
</reference>
<dbReference type="VEuPathDB" id="VectorBase:LDEU010654"/>
<protein>
    <recommendedName>
        <fullName evidence="3 7">Neutral ceramidase</fullName>
        <ecNumber evidence="2 7">3.5.1.23</ecNumber>
    </recommendedName>
</protein>
<dbReference type="Pfam" id="PF17048">
    <property type="entry name" value="Ceramidse_alk_C"/>
    <property type="match status" value="1"/>
</dbReference>
<dbReference type="PANTHER" id="PTHR12670:SF1">
    <property type="entry name" value="NEUTRAL CERAMIDASE"/>
    <property type="match status" value="1"/>
</dbReference>
<evidence type="ECO:0000256" key="6">
    <source>
        <dbReference type="PIRSR" id="PIRSR606823-2"/>
    </source>
</evidence>
<feature type="binding site" evidence="6">
    <location>
        <position position="320"/>
    </location>
    <ligand>
        <name>Zn(2+)</name>
        <dbReference type="ChEBI" id="CHEBI:29105"/>
    </ligand>
</feature>
<dbReference type="GO" id="GO:0046512">
    <property type="term" value="P:sphingosine biosynthetic process"/>
    <property type="evidence" value="ECO:0007669"/>
    <property type="project" value="TreeGrafter"/>
</dbReference>
<keyword evidence="6" id="KW-0862">Zinc</keyword>
<keyword evidence="7" id="KW-0746">Sphingolipid metabolism</keyword>
<comment type="similarity">
    <text evidence="1 7">Belongs to the neutral ceramidase family.</text>
</comment>
<gene>
    <name evidence="10" type="ORF">B4U80_11473</name>
</gene>
<dbReference type="GO" id="GO:0046872">
    <property type="term" value="F:metal ion binding"/>
    <property type="evidence" value="ECO:0007669"/>
    <property type="project" value="UniProtKB-KW"/>
</dbReference>
<keyword evidence="11" id="KW-1185">Reference proteome</keyword>
<evidence type="ECO:0000313" key="10">
    <source>
        <dbReference type="EMBL" id="RWS21386.1"/>
    </source>
</evidence>
<feature type="non-terminal residue" evidence="10">
    <location>
        <position position="471"/>
    </location>
</feature>
<dbReference type="Gene3D" id="2.60.40.2300">
    <property type="entry name" value="Neutral/alkaline non-lysosomal ceramidase, C-terminal domain"/>
    <property type="match status" value="1"/>
</dbReference>
<sequence length="471" mass="52425">MSLLKFMSKSGRLMGTIAWFPVHSTSMNNTNRLISGDNKGYASMRFEQEMNSGYLPGKGAFVAAFPNANEGDVSPNIKGAKCIDTGAPCDLNSSTCETTVKIPVTMKIGKRSQNINTYTKKSSEKCIAFGPGNDMFQSTQIIGEKQYQTAKLLTEKATEKVTGDVTFIHQFIDMSNVSLIWNGHQVHTCKSAMGMSFAAGTTDGPGAFDFTQGVKKSTPVWNMVRDFIKKPSIEMVKCHYPKPILVATGIMKFPYDWQPQIIPTQIITIGNVVIVGLPAEFTTMSGRRIRETVEAEIARFDSNKKYHIVLSGLSNEYSSYVTTFEEYQAQRYEGASTIYGPHTLEAYRQQFRMLASNLMAKLTIPDGPTPPNLLKKQITLKPGVLYDGAPSGSKFGDVMLDVKPHYYPGNSVFASCISANQRNDLQTELSFFTIEYLNPKTKQWNVIATDANWETKLFWHRTKLILGENLT</sequence>
<accession>A0A443S1J3</accession>
<dbReference type="Proteomes" id="UP000288716">
    <property type="component" value="Unassembled WGS sequence"/>
</dbReference>
<evidence type="ECO:0000313" key="11">
    <source>
        <dbReference type="Proteomes" id="UP000288716"/>
    </source>
</evidence>
<comment type="cofactor">
    <cofactor evidence="6">
        <name>Zn(2+)</name>
        <dbReference type="ChEBI" id="CHEBI:29105"/>
    </cofactor>
    <text evidence="6">Binds 1 zinc ion per subunit.</text>
</comment>
<dbReference type="AlphaFoldDB" id="A0A443S1J3"/>
<feature type="domain" description="Neutral/alkaline non-lysosomal ceramidase C-terminal" evidence="9">
    <location>
        <begin position="353"/>
        <end position="467"/>
    </location>
</feature>
<dbReference type="InterPro" id="IPR031329">
    <property type="entry name" value="NEUT/ALK_ceramidase_N"/>
</dbReference>
<dbReference type="STRING" id="299467.A0A443S1J3"/>
<keyword evidence="6" id="KW-0479">Metal-binding</keyword>
<feature type="binding site" evidence="6">
    <location>
        <position position="280"/>
    </location>
    <ligand>
        <name>Zn(2+)</name>
        <dbReference type="ChEBI" id="CHEBI:29105"/>
    </ligand>
</feature>
<dbReference type="GO" id="GO:0042759">
    <property type="term" value="P:long-chain fatty acid biosynthetic process"/>
    <property type="evidence" value="ECO:0007669"/>
    <property type="project" value="TreeGrafter"/>
</dbReference>
<evidence type="ECO:0000259" key="8">
    <source>
        <dbReference type="Pfam" id="PF04734"/>
    </source>
</evidence>
<dbReference type="InterPro" id="IPR006823">
    <property type="entry name" value="Ceramidase_alk"/>
</dbReference>
<evidence type="ECO:0000256" key="7">
    <source>
        <dbReference type="RuleBase" id="RU366019"/>
    </source>
</evidence>
<organism evidence="10 11">
    <name type="scientific">Leptotrombidium deliense</name>
    <dbReference type="NCBI Taxonomy" id="299467"/>
    <lineage>
        <taxon>Eukaryota</taxon>
        <taxon>Metazoa</taxon>
        <taxon>Ecdysozoa</taxon>
        <taxon>Arthropoda</taxon>
        <taxon>Chelicerata</taxon>
        <taxon>Arachnida</taxon>
        <taxon>Acari</taxon>
        <taxon>Acariformes</taxon>
        <taxon>Trombidiformes</taxon>
        <taxon>Prostigmata</taxon>
        <taxon>Anystina</taxon>
        <taxon>Parasitengona</taxon>
        <taxon>Trombiculoidea</taxon>
        <taxon>Trombiculidae</taxon>
        <taxon>Leptotrombidium</taxon>
    </lineage>
</organism>
<dbReference type="GO" id="GO:0005576">
    <property type="term" value="C:extracellular region"/>
    <property type="evidence" value="ECO:0007669"/>
    <property type="project" value="TreeGrafter"/>
</dbReference>
<evidence type="ECO:0000259" key="9">
    <source>
        <dbReference type="Pfam" id="PF17048"/>
    </source>
</evidence>
<feature type="binding site" evidence="6">
    <location>
        <position position="23"/>
    </location>
    <ligand>
        <name>Zn(2+)</name>
        <dbReference type="ChEBI" id="CHEBI:29105"/>
    </ligand>
</feature>
<dbReference type="EMBL" id="NCKV01012494">
    <property type="protein sequence ID" value="RWS21386.1"/>
    <property type="molecule type" value="Genomic_DNA"/>
</dbReference>
<proteinExistence type="inferred from homology"/>
<comment type="catalytic activity">
    <reaction evidence="7">
        <text>an N-acylsphing-4-enine + H2O = sphing-4-enine + a fatty acid</text>
        <dbReference type="Rhea" id="RHEA:20856"/>
        <dbReference type="ChEBI" id="CHEBI:15377"/>
        <dbReference type="ChEBI" id="CHEBI:28868"/>
        <dbReference type="ChEBI" id="CHEBI:52639"/>
        <dbReference type="ChEBI" id="CHEBI:57756"/>
        <dbReference type="EC" id="3.5.1.23"/>
    </reaction>
</comment>
<evidence type="ECO:0000256" key="2">
    <source>
        <dbReference type="ARBA" id="ARBA00011891"/>
    </source>
</evidence>
<feature type="active site" description="Nucleophile" evidence="5">
    <location>
        <position position="74"/>
    </location>
</feature>
<dbReference type="InterPro" id="IPR038445">
    <property type="entry name" value="NCDase_C_sf"/>
</dbReference>
<dbReference type="Pfam" id="PF04734">
    <property type="entry name" value="Ceramidase_alk"/>
    <property type="match status" value="2"/>
</dbReference>
<keyword evidence="4 7" id="KW-0378">Hydrolase</keyword>
<name>A0A443S1J3_9ACAR</name>
<evidence type="ECO:0000256" key="1">
    <source>
        <dbReference type="ARBA" id="ARBA00009835"/>
    </source>
</evidence>
<feature type="domain" description="Neutral/alkaline non-lysosomal ceramidase N-terminal" evidence="8">
    <location>
        <begin position="1"/>
        <end position="99"/>
    </location>
</feature>
<comment type="caution">
    <text evidence="10">The sequence shown here is derived from an EMBL/GenBank/DDBJ whole genome shotgun (WGS) entry which is preliminary data.</text>
</comment>